<comment type="caution">
    <text evidence="2">The sequence shown here is derived from an EMBL/GenBank/DDBJ whole genome shotgun (WGS) entry which is preliminary data.</text>
</comment>
<sequence>MIPGSPNTPKGPGVNRDPWYLRYVQGDLARRALEIDGWEAALHHHLTDQRLDFGHRPDGQRVAREFPDRRRIKSGFDELTGQPSGIRRSPSEPAPEEFAPKLGQTIPELWQQFQRASIPRAVIHVASAFDPLVGDFALAIDALGVNAEHHIYAMASPLCRFRCVHPCVQPERDGRMPEIVRPGRYLRRA</sequence>
<feature type="region of interest" description="Disordered" evidence="1">
    <location>
        <begin position="74"/>
        <end position="96"/>
    </location>
</feature>
<dbReference type="Proteomes" id="UP000605992">
    <property type="component" value="Unassembled WGS sequence"/>
</dbReference>
<gene>
    <name evidence="2" type="ORF">Pth03_39260</name>
</gene>
<evidence type="ECO:0000256" key="1">
    <source>
        <dbReference type="SAM" id="MobiDB-lite"/>
    </source>
</evidence>
<evidence type="ECO:0000313" key="3">
    <source>
        <dbReference type="Proteomes" id="UP000605992"/>
    </source>
</evidence>
<dbReference type="AlphaFoldDB" id="A0A8J3XUL5"/>
<accession>A0A8J3XUL5</accession>
<organism evidence="2 3">
    <name type="scientific">Planotetraspora thailandica</name>
    <dbReference type="NCBI Taxonomy" id="487172"/>
    <lineage>
        <taxon>Bacteria</taxon>
        <taxon>Bacillati</taxon>
        <taxon>Actinomycetota</taxon>
        <taxon>Actinomycetes</taxon>
        <taxon>Streptosporangiales</taxon>
        <taxon>Streptosporangiaceae</taxon>
        <taxon>Planotetraspora</taxon>
    </lineage>
</organism>
<dbReference type="EMBL" id="BOOR01000027">
    <property type="protein sequence ID" value="GII55537.1"/>
    <property type="molecule type" value="Genomic_DNA"/>
</dbReference>
<name>A0A8J3XUL5_9ACTN</name>
<keyword evidence="3" id="KW-1185">Reference proteome</keyword>
<protein>
    <submittedName>
        <fullName evidence="2">Uncharacterized protein</fullName>
    </submittedName>
</protein>
<evidence type="ECO:0000313" key="2">
    <source>
        <dbReference type="EMBL" id="GII55537.1"/>
    </source>
</evidence>
<proteinExistence type="predicted"/>
<reference evidence="2" key="1">
    <citation type="submission" date="2021-01" db="EMBL/GenBank/DDBJ databases">
        <title>Whole genome shotgun sequence of Planotetraspora thailandica NBRC 104271.</title>
        <authorList>
            <person name="Komaki H."/>
            <person name="Tamura T."/>
        </authorList>
    </citation>
    <scope>NUCLEOTIDE SEQUENCE</scope>
    <source>
        <strain evidence="2">NBRC 104271</strain>
    </source>
</reference>